<evidence type="ECO:0000256" key="1">
    <source>
        <dbReference type="ARBA" id="ARBA00035209"/>
    </source>
</evidence>
<dbReference type="EMBL" id="CALNXK010000047">
    <property type="protein sequence ID" value="CAH3130248.1"/>
    <property type="molecule type" value="Genomic_DNA"/>
</dbReference>
<dbReference type="InterPro" id="IPR009000">
    <property type="entry name" value="Transl_B-barrel_sf"/>
</dbReference>
<comment type="caution">
    <text evidence="2">The sequence shown here is derived from an EMBL/GenBank/DDBJ whole genome shotgun (WGS) entry which is preliminary data.</text>
</comment>
<dbReference type="SUPFAM" id="SSF50447">
    <property type="entry name" value="Translation proteins"/>
    <property type="match status" value="1"/>
</dbReference>
<dbReference type="Gene3D" id="2.40.30.10">
    <property type="entry name" value="Translation factors"/>
    <property type="match status" value="1"/>
</dbReference>
<gene>
    <name evidence="2" type="ORF">PLOB_00034492</name>
</gene>
<evidence type="ECO:0000313" key="2">
    <source>
        <dbReference type="EMBL" id="CAH3130248.1"/>
    </source>
</evidence>
<proteinExistence type="predicted"/>
<reference evidence="2 3" key="1">
    <citation type="submission" date="2022-05" db="EMBL/GenBank/DDBJ databases">
        <authorList>
            <consortium name="Genoscope - CEA"/>
            <person name="William W."/>
        </authorList>
    </citation>
    <scope>NUCLEOTIDE SEQUENCE [LARGE SCALE GENOMIC DNA]</scope>
</reference>
<organism evidence="2 3">
    <name type="scientific">Porites lobata</name>
    <dbReference type="NCBI Taxonomy" id="104759"/>
    <lineage>
        <taxon>Eukaryota</taxon>
        <taxon>Metazoa</taxon>
        <taxon>Cnidaria</taxon>
        <taxon>Anthozoa</taxon>
        <taxon>Hexacorallia</taxon>
        <taxon>Scleractinia</taxon>
        <taxon>Fungiina</taxon>
        <taxon>Poritidae</taxon>
        <taxon>Porites</taxon>
    </lineage>
</organism>
<evidence type="ECO:0000313" key="3">
    <source>
        <dbReference type="Proteomes" id="UP001159405"/>
    </source>
</evidence>
<dbReference type="InterPro" id="IPR019927">
    <property type="entry name" value="Ribosomal_uL3_bac/org-type"/>
</dbReference>
<dbReference type="Proteomes" id="UP001159405">
    <property type="component" value="Unassembled WGS sequence"/>
</dbReference>
<accession>A0ABN8P2V5</accession>
<protein>
    <recommendedName>
        <fullName evidence="1">Large ribosomal subunit protein uL3m</fullName>
    </recommendedName>
</protein>
<dbReference type="PANTHER" id="PTHR11229:SF8">
    <property type="entry name" value="LARGE RIBOSOMAL SUBUNIT PROTEIN UL3M"/>
    <property type="match status" value="1"/>
</dbReference>
<name>A0ABN8P2V5_9CNID</name>
<dbReference type="PANTHER" id="PTHR11229">
    <property type="entry name" value="50S RIBOSOMAL PROTEIN L3"/>
    <property type="match status" value="1"/>
</dbReference>
<keyword evidence="3" id="KW-1185">Reference proteome</keyword>
<sequence length="158" mass="17941">MAASRVPHCLKWTFQTFRILSTIYSPFNRIRTPYLNKSILRTIISAQKRLYCANAGSDDAETNGVQSLSPRNLLEVYQNDPSLLHGPRDALKPLTEEYVEKELQKSRGVRFRRPVKINPDKVGWTTGSKRVGTIGVKLGMSALWLKDGRRMPVTLLQV</sequence>